<name>A0A175W6U7_9PEZI</name>
<feature type="compositionally biased region" description="Low complexity" evidence="10">
    <location>
        <begin position="302"/>
        <end position="317"/>
    </location>
</feature>
<dbReference type="SUPFAM" id="SSF57667">
    <property type="entry name" value="beta-beta-alpha zinc fingers"/>
    <property type="match status" value="1"/>
</dbReference>
<keyword evidence="8" id="KW-0539">Nucleus</keyword>
<dbReference type="PROSITE" id="PS00028">
    <property type="entry name" value="ZINC_FINGER_C2H2_1"/>
    <property type="match status" value="2"/>
</dbReference>
<feature type="compositionally biased region" description="Polar residues" evidence="10">
    <location>
        <begin position="73"/>
        <end position="85"/>
    </location>
</feature>
<evidence type="ECO:0000313" key="13">
    <source>
        <dbReference type="Proteomes" id="UP000078237"/>
    </source>
</evidence>
<feature type="domain" description="C2H2-type" evidence="11">
    <location>
        <begin position="273"/>
        <end position="303"/>
    </location>
</feature>
<dbReference type="SMART" id="SM00355">
    <property type="entry name" value="ZnF_C2H2"/>
    <property type="match status" value="2"/>
</dbReference>
<organism evidence="12 13">
    <name type="scientific">Madurella mycetomatis</name>
    <dbReference type="NCBI Taxonomy" id="100816"/>
    <lineage>
        <taxon>Eukaryota</taxon>
        <taxon>Fungi</taxon>
        <taxon>Dikarya</taxon>
        <taxon>Ascomycota</taxon>
        <taxon>Pezizomycotina</taxon>
        <taxon>Sordariomycetes</taxon>
        <taxon>Sordariomycetidae</taxon>
        <taxon>Sordariales</taxon>
        <taxon>Sordariales incertae sedis</taxon>
        <taxon>Madurella</taxon>
    </lineage>
</organism>
<keyword evidence="6" id="KW-0805">Transcription regulation</keyword>
<keyword evidence="2" id="KW-0479">Metal-binding</keyword>
<reference evidence="12 13" key="1">
    <citation type="journal article" date="2016" name="Genome Announc.">
        <title>Genome Sequence of Madurella mycetomatis mm55, Isolated from a Human Mycetoma Case in Sudan.</title>
        <authorList>
            <person name="Smit S."/>
            <person name="Derks M.F."/>
            <person name="Bervoets S."/>
            <person name="Fahal A."/>
            <person name="van Leeuwen W."/>
            <person name="van Belkum A."/>
            <person name="van de Sande W.W."/>
        </authorList>
    </citation>
    <scope>NUCLEOTIDE SEQUENCE [LARGE SCALE GENOMIC DNA]</scope>
    <source>
        <strain evidence="13">mm55</strain>
    </source>
</reference>
<dbReference type="STRING" id="100816.A0A175W6U7"/>
<dbReference type="Proteomes" id="UP000078237">
    <property type="component" value="Unassembled WGS sequence"/>
</dbReference>
<evidence type="ECO:0000256" key="2">
    <source>
        <dbReference type="ARBA" id="ARBA00022723"/>
    </source>
</evidence>
<evidence type="ECO:0000256" key="7">
    <source>
        <dbReference type="ARBA" id="ARBA00023163"/>
    </source>
</evidence>
<protein>
    <submittedName>
        <fullName evidence="12">Transcription factor YY2</fullName>
    </submittedName>
</protein>
<evidence type="ECO:0000256" key="9">
    <source>
        <dbReference type="PROSITE-ProRule" id="PRU00042"/>
    </source>
</evidence>
<dbReference type="FunFam" id="3.30.160.60:FF:000176">
    <property type="entry name" value="zinc finger protein 70"/>
    <property type="match status" value="1"/>
</dbReference>
<dbReference type="VEuPathDB" id="FungiDB:MMYC01_203979"/>
<dbReference type="FunFam" id="3.30.160.60:FF:000060">
    <property type="entry name" value="zinc finger protein 436"/>
    <property type="match status" value="1"/>
</dbReference>
<dbReference type="PANTHER" id="PTHR16515:SF57">
    <property type="entry name" value="ZINC FINGER PROTEIN 154-LIKE"/>
    <property type="match status" value="1"/>
</dbReference>
<dbReference type="GO" id="GO:0010468">
    <property type="term" value="P:regulation of gene expression"/>
    <property type="evidence" value="ECO:0007669"/>
    <property type="project" value="TreeGrafter"/>
</dbReference>
<keyword evidence="7" id="KW-0804">Transcription</keyword>
<dbReference type="Pfam" id="PF00096">
    <property type="entry name" value="zf-C2H2"/>
    <property type="match status" value="2"/>
</dbReference>
<feature type="region of interest" description="Disordered" evidence="10">
    <location>
        <begin position="295"/>
        <end position="317"/>
    </location>
</feature>
<dbReference type="InterPro" id="IPR050331">
    <property type="entry name" value="Zinc_finger"/>
</dbReference>
<keyword evidence="5" id="KW-0862">Zinc</keyword>
<feature type="region of interest" description="Disordered" evidence="10">
    <location>
        <begin position="17"/>
        <end position="121"/>
    </location>
</feature>
<dbReference type="GO" id="GO:0008270">
    <property type="term" value="F:zinc ion binding"/>
    <property type="evidence" value="ECO:0007669"/>
    <property type="project" value="UniProtKB-KW"/>
</dbReference>
<sequence length="317" mass="34070">MATTMVTTHYAHAPQQSLHYGYVPPPSPPMDETAKCSLPSISNLLGLADQGSPTSETSPQSQQQQQQQQQQQTSKPETRPNSSHYGNPGVVRTALPPSPPMSSDASFEGYNSPSTRSVSQVSNGSNYYFEATPPLGPMEADARQMAPAAAVPRVSVQTSAYQPQFAGPAYIGQPAMTSYYPPMQAAAPQPQMPGLYYQRPLPQTFPPPLPVSVTLAPTGGANPWQHHHYIAPSSAASFPQSQDRYICQTCNKAFSRPSSLRIHSHSHTGEKPFKCPFPGCGKAFSVRSNMKRHERGCHNFDSSSSSSSSAGSSSSRA</sequence>
<dbReference type="InterPro" id="IPR036236">
    <property type="entry name" value="Znf_C2H2_sf"/>
</dbReference>
<dbReference type="GO" id="GO:0005634">
    <property type="term" value="C:nucleus"/>
    <property type="evidence" value="ECO:0007669"/>
    <property type="project" value="UniProtKB-SubCell"/>
</dbReference>
<keyword evidence="4 9" id="KW-0863">Zinc-finger</keyword>
<dbReference type="OrthoDB" id="6077919at2759"/>
<gene>
    <name evidence="12" type="ORF">MMYC01_203979</name>
</gene>
<dbReference type="InterPro" id="IPR013087">
    <property type="entry name" value="Znf_C2H2_type"/>
</dbReference>
<dbReference type="EMBL" id="LCTW02000092">
    <property type="protein sequence ID" value="KXX79249.1"/>
    <property type="molecule type" value="Genomic_DNA"/>
</dbReference>
<dbReference type="PANTHER" id="PTHR16515">
    <property type="entry name" value="PR DOMAIN ZINC FINGER PROTEIN"/>
    <property type="match status" value="1"/>
</dbReference>
<feature type="compositionally biased region" description="Low complexity" evidence="10">
    <location>
        <begin position="60"/>
        <end position="72"/>
    </location>
</feature>
<keyword evidence="13" id="KW-1185">Reference proteome</keyword>
<evidence type="ECO:0000259" key="11">
    <source>
        <dbReference type="PROSITE" id="PS50157"/>
    </source>
</evidence>
<keyword evidence="3" id="KW-0677">Repeat</keyword>
<accession>A0A175W6U7</accession>
<evidence type="ECO:0000313" key="12">
    <source>
        <dbReference type="EMBL" id="KXX79249.1"/>
    </source>
</evidence>
<proteinExistence type="predicted"/>
<dbReference type="AlphaFoldDB" id="A0A175W6U7"/>
<dbReference type="PROSITE" id="PS50157">
    <property type="entry name" value="ZINC_FINGER_C2H2_2"/>
    <property type="match status" value="2"/>
</dbReference>
<evidence type="ECO:0000256" key="1">
    <source>
        <dbReference type="ARBA" id="ARBA00004123"/>
    </source>
</evidence>
<comment type="caution">
    <text evidence="12">The sequence shown here is derived from an EMBL/GenBank/DDBJ whole genome shotgun (WGS) entry which is preliminary data.</text>
</comment>
<feature type="domain" description="C2H2-type" evidence="11">
    <location>
        <begin position="245"/>
        <end position="272"/>
    </location>
</feature>
<evidence type="ECO:0000256" key="10">
    <source>
        <dbReference type="SAM" id="MobiDB-lite"/>
    </source>
</evidence>
<evidence type="ECO:0000256" key="6">
    <source>
        <dbReference type="ARBA" id="ARBA00023015"/>
    </source>
</evidence>
<evidence type="ECO:0000256" key="3">
    <source>
        <dbReference type="ARBA" id="ARBA00022737"/>
    </source>
</evidence>
<evidence type="ECO:0000256" key="8">
    <source>
        <dbReference type="ARBA" id="ARBA00023242"/>
    </source>
</evidence>
<evidence type="ECO:0000256" key="5">
    <source>
        <dbReference type="ARBA" id="ARBA00022833"/>
    </source>
</evidence>
<comment type="subcellular location">
    <subcellularLocation>
        <location evidence="1">Nucleus</location>
    </subcellularLocation>
</comment>
<evidence type="ECO:0000256" key="4">
    <source>
        <dbReference type="ARBA" id="ARBA00022771"/>
    </source>
</evidence>
<dbReference type="Gene3D" id="3.30.160.60">
    <property type="entry name" value="Classic Zinc Finger"/>
    <property type="match status" value="2"/>
</dbReference>
<feature type="compositionally biased region" description="Polar residues" evidence="10">
    <location>
        <begin position="101"/>
        <end position="121"/>
    </location>
</feature>